<gene>
    <name evidence="2" type="ORF">SVUK_LOCUS11401</name>
</gene>
<sequence>MSPLKKLLNSRSTWLTQANLVLLPKLLPHLLLLQLLVPLLRPRRRKLKRKSQRRKILALDCSIELSNMKSAFNVIAVLLFS</sequence>
<protein>
    <submittedName>
        <fullName evidence="2">Uncharacterized protein</fullName>
    </submittedName>
</protein>
<evidence type="ECO:0000313" key="2">
    <source>
        <dbReference type="EMBL" id="VDM76403.1"/>
    </source>
</evidence>
<keyword evidence="1" id="KW-1133">Transmembrane helix</keyword>
<feature type="transmembrane region" description="Helical" evidence="1">
    <location>
        <begin position="20"/>
        <end position="40"/>
    </location>
</feature>
<organism evidence="2 3">
    <name type="scientific">Strongylus vulgaris</name>
    <name type="common">Blood worm</name>
    <dbReference type="NCBI Taxonomy" id="40348"/>
    <lineage>
        <taxon>Eukaryota</taxon>
        <taxon>Metazoa</taxon>
        <taxon>Ecdysozoa</taxon>
        <taxon>Nematoda</taxon>
        <taxon>Chromadorea</taxon>
        <taxon>Rhabditida</taxon>
        <taxon>Rhabditina</taxon>
        <taxon>Rhabditomorpha</taxon>
        <taxon>Strongyloidea</taxon>
        <taxon>Strongylidae</taxon>
        <taxon>Strongylus</taxon>
    </lineage>
</organism>
<reference evidence="2 3" key="1">
    <citation type="submission" date="2018-11" db="EMBL/GenBank/DDBJ databases">
        <authorList>
            <consortium name="Pathogen Informatics"/>
        </authorList>
    </citation>
    <scope>NUCLEOTIDE SEQUENCE [LARGE SCALE GENOMIC DNA]</scope>
</reference>
<evidence type="ECO:0000256" key="1">
    <source>
        <dbReference type="SAM" id="Phobius"/>
    </source>
</evidence>
<dbReference type="EMBL" id="UYYB01096922">
    <property type="protein sequence ID" value="VDM76403.1"/>
    <property type="molecule type" value="Genomic_DNA"/>
</dbReference>
<dbReference type="Proteomes" id="UP000270094">
    <property type="component" value="Unassembled WGS sequence"/>
</dbReference>
<dbReference type="AlphaFoldDB" id="A0A3P7J748"/>
<evidence type="ECO:0000313" key="3">
    <source>
        <dbReference type="Proteomes" id="UP000270094"/>
    </source>
</evidence>
<keyword evidence="1" id="KW-0472">Membrane</keyword>
<keyword evidence="1" id="KW-0812">Transmembrane</keyword>
<proteinExistence type="predicted"/>
<accession>A0A3P7J748</accession>
<name>A0A3P7J748_STRVU</name>
<keyword evidence="3" id="KW-1185">Reference proteome</keyword>